<dbReference type="PANTHER" id="PTHR30404:SF0">
    <property type="entry name" value="N-ACETYLMURAMOYL-L-ALANINE AMIDASE AMIC"/>
    <property type="match status" value="1"/>
</dbReference>
<dbReference type="EMBL" id="RXYK01000002">
    <property type="protein sequence ID" value="RTY39424.1"/>
    <property type="molecule type" value="Genomic_DNA"/>
</dbReference>
<dbReference type="GO" id="GO:0030288">
    <property type="term" value="C:outer membrane-bounded periplasmic space"/>
    <property type="evidence" value="ECO:0007669"/>
    <property type="project" value="TreeGrafter"/>
</dbReference>
<dbReference type="SUPFAM" id="SSF53187">
    <property type="entry name" value="Zn-dependent exopeptidases"/>
    <property type="match status" value="1"/>
</dbReference>
<sequence>MMLSLSRLRRCSAVPFLMAFFFAAFFSVAAAAAPVSGEAQPTLPLRVSLGGGEGYTIGVFTRNDRGSLCVDLESMTRALRLSLRVAGGTLSAEEALNSPGSVLIARDGGAFVRIEPRGRSAAPRMLQLRASPRLIGGRLFLPAADAAGMFSLWLDRDILYSQKEGMLKVWMQPRPRARSTASLGSLTTPSTDTSSAVSAGPTRIVSIAVEERANGAIIIMTASGAPTEAVLLQPDASGNAAFTLKGASGDIAALSKTFGEGVVRGIRASVTPEGLRFAVSFDPEARVVAPMEFQKSQTSNRYRLLVRSEADVKALRQSEKTRQIASVIKKDMEKWKFDTIVLDAGHGGKDPGAVGLKGTREKDVVLNIVRDLGSIIARKWPGVRVVYTRKDDRFIPLHERGKIANHEGGKLFLSIHANANNKRSIRGAEVYILGPHKTKSALDVAMLENAVISQEVDSEERYKGFTQEHLIMSTMAQNAFVRQSTSLAQEILRPIDRSSTINGRGVRQAGFMVLWTPSMPSALVEVGYISNAQEEKILRDRQEQTKIAYRVFQGLEVYRRNYEASRLAAMER</sequence>
<accession>A0A432AW88</accession>
<dbReference type="Pfam" id="PF01520">
    <property type="entry name" value="Amidase_3"/>
    <property type="match status" value="1"/>
</dbReference>
<protein>
    <recommendedName>
        <fullName evidence="2">N-acetylmuramoyl-L-alanine amidase</fullName>
        <ecNumber evidence="2">3.5.1.28</ecNumber>
    </recommendedName>
</protein>
<reference evidence="6 7" key="1">
    <citation type="submission" date="2018-12" db="EMBL/GenBank/DDBJ databases">
        <authorList>
            <person name="Lunina O.N."/>
            <person name="Grouzdev D.S."/>
            <person name="Gorlenko V.M."/>
            <person name="Savvichev A.S."/>
        </authorList>
    </citation>
    <scope>NUCLEOTIDE SEQUENCE [LARGE SCALE GENOMIC DNA]</scope>
    <source>
        <strain evidence="6 7">BrKhr-17</strain>
    </source>
</reference>
<evidence type="ECO:0000259" key="5">
    <source>
        <dbReference type="SMART" id="SM00646"/>
    </source>
</evidence>
<feature type="signal peptide" evidence="4">
    <location>
        <begin position="1"/>
        <end position="32"/>
    </location>
</feature>
<comment type="caution">
    <text evidence="6">The sequence shown here is derived from an EMBL/GenBank/DDBJ whole genome shotgun (WGS) entry which is preliminary data.</text>
</comment>
<keyword evidence="4" id="KW-0732">Signal</keyword>
<dbReference type="AlphaFoldDB" id="A0A432AW88"/>
<dbReference type="RefSeq" id="WP_126383544.1">
    <property type="nucleotide sequence ID" value="NZ_RXYK01000002.1"/>
</dbReference>
<organism evidence="6 7">
    <name type="scientific">Chlorobium phaeovibrioides</name>
    <dbReference type="NCBI Taxonomy" id="1094"/>
    <lineage>
        <taxon>Bacteria</taxon>
        <taxon>Pseudomonadati</taxon>
        <taxon>Chlorobiota</taxon>
        <taxon>Chlorobiia</taxon>
        <taxon>Chlorobiales</taxon>
        <taxon>Chlorobiaceae</taxon>
        <taxon>Chlorobium/Pelodictyon group</taxon>
        <taxon>Chlorobium</taxon>
    </lineage>
</organism>
<dbReference type="EC" id="3.5.1.28" evidence="2"/>
<dbReference type="CDD" id="cd02696">
    <property type="entry name" value="MurNAc-LAA"/>
    <property type="match status" value="1"/>
</dbReference>
<name>A0A432AW88_CHLPH</name>
<evidence type="ECO:0000313" key="6">
    <source>
        <dbReference type="EMBL" id="RTY39424.1"/>
    </source>
</evidence>
<dbReference type="GO" id="GO:0008745">
    <property type="term" value="F:N-acetylmuramoyl-L-alanine amidase activity"/>
    <property type="evidence" value="ECO:0007669"/>
    <property type="project" value="UniProtKB-EC"/>
</dbReference>
<dbReference type="Proteomes" id="UP000279908">
    <property type="component" value="Unassembled WGS sequence"/>
</dbReference>
<evidence type="ECO:0000256" key="4">
    <source>
        <dbReference type="SAM" id="SignalP"/>
    </source>
</evidence>
<evidence type="ECO:0000313" key="7">
    <source>
        <dbReference type="Proteomes" id="UP000279908"/>
    </source>
</evidence>
<dbReference type="InterPro" id="IPR002508">
    <property type="entry name" value="MurNAc-LAA_cat"/>
</dbReference>
<dbReference type="FunFam" id="3.40.630.40:FF:000005">
    <property type="entry name" value="N-acetylmuramoyl-L-alanine amidase (AmiA)"/>
    <property type="match status" value="1"/>
</dbReference>
<gene>
    <name evidence="6" type="ORF">EKD02_01745</name>
</gene>
<dbReference type="InterPro" id="IPR050695">
    <property type="entry name" value="N-acetylmuramoyl_amidase_3"/>
</dbReference>
<dbReference type="GO" id="GO:0009253">
    <property type="term" value="P:peptidoglycan catabolic process"/>
    <property type="evidence" value="ECO:0007669"/>
    <property type="project" value="InterPro"/>
</dbReference>
<comment type="catalytic activity">
    <reaction evidence="1">
        <text>Hydrolyzes the link between N-acetylmuramoyl residues and L-amino acid residues in certain cell-wall glycopeptides.</text>
        <dbReference type="EC" id="3.5.1.28"/>
    </reaction>
</comment>
<dbReference type="PANTHER" id="PTHR30404">
    <property type="entry name" value="N-ACETYLMURAMOYL-L-ALANINE AMIDASE"/>
    <property type="match status" value="1"/>
</dbReference>
<dbReference type="SMART" id="SM00646">
    <property type="entry name" value="Ami_3"/>
    <property type="match status" value="1"/>
</dbReference>
<proteinExistence type="predicted"/>
<dbReference type="Gene3D" id="3.40.630.40">
    <property type="entry name" value="Zn-dependent exopeptidases"/>
    <property type="match status" value="1"/>
</dbReference>
<evidence type="ECO:0000256" key="1">
    <source>
        <dbReference type="ARBA" id="ARBA00001561"/>
    </source>
</evidence>
<evidence type="ECO:0000256" key="3">
    <source>
        <dbReference type="ARBA" id="ARBA00022801"/>
    </source>
</evidence>
<evidence type="ECO:0000256" key="2">
    <source>
        <dbReference type="ARBA" id="ARBA00011901"/>
    </source>
</evidence>
<feature type="domain" description="MurNAc-LAA" evidence="5">
    <location>
        <begin position="401"/>
        <end position="556"/>
    </location>
</feature>
<keyword evidence="3" id="KW-0378">Hydrolase</keyword>
<feature type="chain" id="PRO_5019091243" description="N-acetylmuramoyl-L-alanine amidase" evidence="4">
    <location>
        <begin position="33"/>
        <end position="572"/>
    </location>
</feature>